<evidence type="ECO:0000256" key="3">
    <source>
        <dbReference type="ARBA" id="ARBA00022741"/>
    </source>
</evidence>
<dbReference type="InterPro" id="IPR042099">
    <property type="entry name" value="ANL_N_sf"/>
</dbReference>
<dbReference type="PROSITE" id="PS00455">
    <property type="entry name" value="AMP_BINDING"/>
    <property type="match status" value="1"/>
</dbReference>
<dbReference type="GO" id="GO:0004467">
    <property type="term" value="F:long-chain fatty acid-CoA ligase activity"/>
    <property type="evidence" value="ECO:0007669"/>
    <property type="project" value="UniProtKB-EC"/>
</dbReference>
<comment type="similarity">
    <text evidence="1">Belongs to the ATP-dependent AMP-binding enzyme family.</text>
</comment>
<evidence type="ECO:0000256" key="5">
    <source>
        <dbReference type="ARBA" id="ARBA00036813"/>
    </source>
</evidence>
<dbReference type="Pfam" id="PF00501">
    <property type="entry name" value="AMP-binding"/>
    <property type="match status" value="1"/>
</dbReference>
<dbReference type="InParanoid" id="A0A2R5G7E4"/>
<gene>
    <name evidence="8" type="ORF">FCC1311_015101</name>
</gene>
<dbReference type="OrthoDB" id="1700726at2759"/>
<dbReference type="GO" id="GO:0005811">
    <property type="term" value="C:lipid droplet"/>
    <property type="evidence" value="ECO:0007669"/>
    <property type="project" value="TreeGrafter"/>
</dbReference>
<evidence type="ECO:0000256" key="4">
    <source>
        <dbReference type="ARBA" id="ARBA00022840"/>
    </source>
</evidence>
<organism evidence="8 9">
    <name type="scientific">Hondaea fermentalgiana</name>
    <dbReference type="NCBI Taxonomy" id="2315210"/>
    <lineage>
        <taxon>Eukaryota</taxon>
        <taxon>Sar</taxon>
        <taxon>Stramenopiles</taxon>
        <taxon>Bigyra</taxon>
        <taxon>Labyrinthulomycetes</taxon>
        <taxon>Thraustochytrida</taxon>
        <taxon>Thraustochytriidae</taxon>
        <taxon>Hondaea</taxon>
    </lineage>
</organism>
<accession>A0A2R5G7E4</accession>
<proteinExistence type="inferred from homology"/>
<evidence type="ECO:0000313" key="9">
    <source>
        <dbReference type="Proteomes" id="UP000241890"/>
    </source>
</evidence>
<dbReference type="InterPro" id="IPR020845">
    <property type="entry name" value="AMP-binding_CS"/>
</dbReference>
<feature type="non-terminal residue" evidence="8">
    <location>
        <position position="1"/>
    </location>
</feature>
<feature type="domain" description="AMP-dependent synthetase/ligase" evidence="7">
    <location>
        <begin position="184"/>
        <end position="621"/>
    </location>
</feature>
<dbReference type="Proteomes" id="UP000241890">
    <property type="component" value="Unassembled WGS sequence"/>
</dbReference>
<dbReference type="GO" id="GO:0005524">
    <property type="term" value="F:ATP binding"/>
    <property type="evidence" value="ECO:0007669"/>
    <property type="project" value="UniProtKB-KW"/>
</dbReference>
<evidence type="ECO:0000256" key="2">
    <source>
        <dbReference type="ARBA" id="ARBA00022598"/>
    </source>
</evidence>
<dbReference type="SUPFAM" id="SSF56801">
    <property type="entry name" value="Acetyl-CoA synthetase-like"/>
    <property type="match status" value="1"/>
</dbReference>
<feature type="region of interest" description="Disordered" evidence="6">
    <location>
        <begin position="1"/>
        <end position="59"/>
    </location>
</feature>
<comment type="caution">
    <text evidence="8">The sequence shown here is derived from an EMBL/GenBank/DDBJ whole genome shotgun (WGS) entry which is preliminary data.</text>
</comment>
<dbReference type="Gene3D" id="3.40.50.12780">
    <property type="entry name" value="N-terminal domain of ligase-like"/>
    <property type="match status" value="1"/>
</dbReference>
<protein>
    <submittedName>
        <fullName evidence="8">Long-chain-fatty-acid--CoA ligase 4</fullName>
    </submittedName>
</protein>
<keyword evidence="4" id="KW-0067">ATP-binding</keyword>
<feature type="compositionally biased region" description="Basic residues" evidence="6">
    <location>
        <begin position="11"/>
        <end position="20"/>
    </location>
</feature>
<comment type="catalytic activity">
    <reaction evidence="5">
        <text>a long-chain fatty acid + ATP + CoA = a long-chain fatty acyl-CoA + AMP + diphosphate</text>
        <dbReference type="Rhea" id="RHEA:15421"/>
        <dbReference type="ChEBI" id="CHEBI:30616"/>
        <dbReference type="ChEBI" id="CHEBI:33019"/>
        <dbReference type="ChEBI" id="CHEBI:57287"/>
        <dbReference type="ChEBI" id="CHEBI:57560"/>
        <dbReference type="ChEBI" id="CHEBI:83139"/>
        <dbReference type="ChEBI" id="CHEBI:456215"/>
        <dbReference type="EC" id="6.2.1.3"/>
    </reaction>
</comment>
<dbReference type="GO" id="GO:0035336">
    <property type="term" value="P:long-chain fatty-acyl-CoA metabolic process"/>
    <property type="evidence" value="ECO:0007669"/>
    <property type="project" value="TreeGrafter"/>
</dbReference>
<dbReference type="GO" id="GO:0005886">
    <property type="term" value="C:plasma membrane"/>
    <property type="evidence" value="ECO:0007669"/>
    <property type="project" value="TreeGrafter"/>
</dbReference>
<name>A0A2R5G7E4_9STRA</name>
<keyword evidence="3" id="KW-0547">Nucleotide-binding</keyword>
<evidence type="ECO:0000259" key="7">
    <source>
        <dbReference type="Pfam" id="PF00501"/>
    </source>
</evidence>
<feature type="compositionally biased region" description="Basic and acidic residues" evidence="6">
    <location>
        <begin position="35"/>
        <end position="59"/>
    </location>
</feature>
<sequence>EKKPEQTRTLLRPRRCTSTRRRSELEHQHGHKRERGRDHLHREHEHLDREREHEHEREREHAAVATMSYEPIVSEAAEHPRKFEDKDWDDALTASKSGLKRTTLMQALLGLVMNQELEGGSMKGCMAVPVGNDTYRNARVKDELFTQPDPSIQTMGDIWRDTCEKHAQNNCMGWRDILSMTKDGNKEKYVLGGYNWITYRQAQRRARNFGAGLAALGVKKGEMVNFFADTKAEWQLGCQGCLERGIVVATSYANLGPEAVAYGLKQTKCSVVFTDADLIPTLNKVLGDCPDVKHVVFSRDKRPANHPAHNSDEKVRDMITHSGIQAHSFEEVEQLGEGATKEDLPTVNPDDTGVIMYTSGSTGNPKGVIISHRNLVAGIAGCADAICGMSTDDVYLAYLPLAHILELIAESSLYFRGVAVGYGSTKTITDASVCIEAGKCVGDANELRPTLMAAVPMIMDKIRAGVMNKINSTGGITKQLFELGFSRKKAALAEGNESPFWNKILFDNIRARLLGGRVRYMLSGGGPLSKETQDFMNVVFCCPVGQGWGLTESVGVATICWPNDRTAGRVGAPICSMQIKLEDWEEGGYYADPARAPEDNKHPHPRGELLLGGPQITMGYFEEPEKTEEAYFTDENGTRWLRTGDIGEVYPDGAFAIVDRKKDLVKLSGGEYVSFGKLEPMIRDSDHVDNAMVYCDSEKSYSVAVIQVAPESKDVDDERIHKDVTSILKRAGCAKFEIPQKIYVERDLVWGPDNDLCTAALKLKRRNLVNHYDKELKELYNES</sequence>
<evidence type="ECO:0000256" key="1">
    <source>
        <dbReference type="ARBA" id="ARBA00006432"/>
    </source>
</evidence>
<evidence type="ECO:0000256" key="6">
    <source>
        <dbReference type="SAM" id="MobiDB-lite"/>
    </source>
</evidence>
<dbReference type="PANTHER" id="PTHR43272:SF83">
    <property type="entry name" value="ACYL-COA SYNTHETASE LONG-CHAIN, ISOFORM J"/>
    <property type="match status" value="1"/>
</dbReference>
<keyword evidence="9" id="KW-1185">Reference proteome</keyword>
<dbReference type="AlphaFoldDB" id="A0A2R5G7E4"/>
<dbReference type="InterPro" id="IPR000873">
    <property type="entry name" value="AMP-dep_synth/lig_dom"/>
</dbReference>
<dbReference type="EMBL" id="BEYU01000026">
    <property type="protein sequence ID" value="GBG26976.1"/>
    <property type="molecule type" value="Genomic_DNA"/>
</dbReference>
<dbReference type="GO" id="GO:0005783">
    <property type="term" value="C:endoplasmic reticulum"/>
    <property type="evidence" value="ECO:0007669"/>
    <property type="project" value="TreeGrafter"/>
</dbReference>
<evidence type="ECO:0000313" key="8">
    <source>
        <dbReference type="EMBL" id="GBG26976.1"/>
    </source>
</evidence>
<reference evidence="8 9" key="1">
    <citation type="submission" date="2017-12" db="EMBL/GenBank/DDBJ databases">
        <title>Sequencing, de novo assembly and annotation of complete genome of a new Thraustochytrid species, strain FCC1311.</title>
        <authorList>
            <person name="Sedici K."/>
            <person name="Godart F."/>
            <person name="Aiese Cigliano R."/>
            <person name="Sanseverino W."/>
            <person name="Barakat M."/>
            <person name="Ortet P."/>
            <person name="Marechal E."/>
            <person name="Cagnac O."/>
            <person name="Amato A."/>
        </authorList>
    </citation>
    <scope>NUCLEOTIDE SEQUENCE [LARGE SCALE GENOMIC DNA]</scope>
</reference>
<dbReference type="PANTHER" id="PTHR43272">
    <property type="entry name" value="LONG-CHAIN-FATTY-ACID--COA LIGASE"/>
    <property type="match status" value="1"/>
</dbReference>
<keyword evidence="2 8" id="KW-0436">Ligase</keyword>